<name>A0A812XMP1_SYMPI</name>
<dbReference type="InterPro" id="IPR029043">
    <property type="entry name" value="GcvT/YgfZ_C"/>
</dbReference>
<evidence type="ECO:0000313" key="3">
    <source>
        <dbReference type="Proteomes" id="UP000649617"/>
    </source>
</evidence>
<accession>A0A812XMP1</accession>
<evidence type="ECO:0000313" key="2">
    <source>
        <dbReference type="EMBL" id="CAE7744625.1"/>
    </source>
</evidence>
<feature type="region of interest" description="Disordered" evidence="1">
    <location>
        <begin position="65"/>
        <end position="84"/>
    </location>
</feature>
<dbReference type="EMBL" id="CAJNIZ010046293">
    <property type="protein sequence ID" value="CAE7744625.1"/>
    <property type="molecule type" value="Genomic_DNA"/>
</dbReference>
<sequence>HTIGKSIAYGYVDCPESEKKITNKWLEAGDWHIGDKGERHAAKLHLKAPFDPTNSRVKGLYETSSEPTMAGYEKPRTATVSMHA</sequence>
<dbReference type="AlphaFoldDB" id="A0A812XMP1"/>
<feature type="non-terminal residue" evidence="2">
    <location>
        <position position="84"/>
    </location>
</feature>
<comment type="caution">
    <text evidence="2">The sequence shown here is derived from an EMBL/GenBank/DDBJ whole genome shotgun (WGS) entry which is preliminary data.</text>
</comment>
<evidence type="ECO:0000256" key="1">
    <source>
        <dbReference type="SAM" id="MobiDB-lite"/>
    </source>
</evidence>
<keyword evidence="3" id="KW-1185">Reference proteome</keyword>
<reference evidence="2" key="1">
    <citation type="submission" date="2021-02" db="EMBL/GenBank/DDBJ databases">
        <authorList>
            <person name="Dougan E. K."/>
            <person name="Rhodes N."/>
            <person name="Thang M."/>
            <person name="Chan C."/>
        </authorList>
    </citation>
    <scope>NUCLEOTIDE SEQUENCE</scope>
</reference>
<protein>
    <submittedName>
        <fullName evidence="2">Sardh protein</fullName>
    </submittedName>
</protein>
<organism evidence="2 3">
    <name type="scientific">Symbiodinium pilosum</name>
    <name type="common">Dinoflagellate</name>
    <dbReference type="NCBI Taxonomy" id="2952"/>
    <lineage>
        <taxon>Eukaryota</taxon>
        <taxon>Sar</taxon>
        <taxon>Alveolata</taxon>
        <taxon>Dinophyceae</taxon>
        <taxon>Suessiales</taxon>
        <taxon>Symbiodiniaceae</taxon>
        <taxon>Symbiodinium</taxon>
    </lineage>
</organism>
<dbReference type="OrthoDB" id="498204at2759"/>
<gene>
    <name evidence="2" type="primary">Sardh</name>
    <name evidence="2" type="ORF">SPIL2461_LOCUS21477</name>
</gene>
<dbReference type="SUPFAM" id="SSF101790">
    <property type="entry name" value="Aminomethyltransferase beta-barrel domain"/>
    <property type="match status" value="1"/>
</dbReference>
<dbReference type="Proteomes" id="UP000649617">
    <property type="component" value="Unassembled WGS sequence"/>
</dbReference>
<proteinExistence type="predicted"/>